<dbReference type="InterPro" id="IPR023201">
    <property type="entry name" value="SecY_dom_sf"/>
</dbReference>
<evidence type="ECO:0000313" key="10">
    <source>
        <dbReference type="EMBL" id="MST80262.1"/>
    </source>
</evidence>
<feature type="transmembrane region" description="Helical" evidence="9">
    <location>
        <begin position="161"/>
        <end position="184"/>
    </location>
</feature>
<evidence type="ECO:0000256" key="8">
    <source>
        <dbReference type="NCBIfam" id="TIGR02920"/>
    </source>
</evidence>
<keyword evidence="6" id="KW-0811">Translocation</keyword>
<sequence length="403" mass="44678">MNKRISLKSMGRRTILTKAWWSLLYLGIFIFGKHIPLPFAQTHTGTVNALLVATGGDASYASLFSLGISPWMSAMIIIGMLAQLKLPILSKITGKKMDFMQKVITLLLTLMQAAVMVDEFQLTSHSPLARLLVTLFLTTGTFLLIWLSVENDKNGLGGITLILMANMFFTIIKSFIGGFVPGLSEANANLVRGLVFVIIIVLGMLTVTLNKAERRVRVIKPLLSSEFGNESYLPIRFLPAASMPAMFATTMFTLPRYIFRFFYNLSKWQTFKDLAGCFDFSRPIGVLIYCLIIVGLTYGFSFISIDPIEQADNMQKSGDYIPGCRPGTETENYLKHIVNVFSFVSSIYFVILVGLPMGLTLISTTLSTLAMIPNYVIILAGFGSSIADQMAVLLIQDQYQNLL</sequence>
<keyword evidence="5 9" id="KW-1133">Transmembrane helix</keyword>
<feature type="transmembrane region" description="Helical" evidence="9">
    <location>
        <begin position="103"/>
        <end position="122"/>
    </location>
</feature>
<protein>
    <recommendedName>
        <fullName evidence="8">Accessory Sec system protein translocase subunit SecY2</fullName>
    </recommendedName>
</protein>
<evidence type="ECO:0000256" key="2">
    <source>
        <dbReference type="ARBA" id="ARBA00022475"/>
    </source>
</evidence>
<dbReference type="NCBIfam" id="TIGR02920">
    <property type="entry name" value="acc_sec_Y2"/>
    <property type="match status" value="1"/>
</dbReference>
<dbReference type="GO" id="GO:0016020">
    <property type="term" value="C:membrane"/>
    <property type="evidence" value="ECO:0007669"/>
    <property type="project" value="InterPro"/>
</dbReference>
<feature type="transmembrane region" description="Helical" evidence="9">
    <location>
        <begin position="375"/>
        <end position="395"/>
    </location>
</feature>
<dbReference type="PIRSF" id="PIRSF004557">
    <property type="entry name" value="SecY"/>
    <property type="match status" value="1"/>
</dbReference>
<feature type="transmembrane region" description="Helical" evidence="9">
    <location>
        <begin position="340"/>
        <end position="363"/>
    </location>
</feature>
<keyword evidence="7 9" id="KW-0472">Membrane</keyword>
<dbReference type="AlphaFoldDB" id="A0A844FQ11"/>
<dbReference type="EMBL" id="VUMW01000022">
    <property type="protein sequence ID" value="MST80262.1"/>
    <property type="molecule type" value="Genomic_DNA"/>
</dbReference>
<dbReference type="Pfam" id="PF00344">
    <property type="entry name" value="SecY"/>
    <property type="match status" value="1"/>
</dbReference>
<feature type="transmembrane region" description="Helical" evidence="9">
    <location>
        <begin position="20"/>
        <end position="40"/>
    </location>
</feature>
<name>A0A844FQ11_9LACO</name>
<feature type="transmembrane region" description="Helical" evidence="9">
    <location>
        <begin position="190"/>
        <end position="210"/>
    </location>
</feature>
<evidence type="ECO:0000256" key="5">
    <source>
        <dbReference type="ARBA" id="ARBA00022989"/>
    </source>
</evidence>
<dbReference type="Proteomes" id="UP000452141">
    <property type="component" value="Unassembled WGS sequence"/>
</dbReference>
<accession>A0A844FQ11</accession>
<dbReference type="RefSeq" id="WP_154487132.1">
    <property type="nucleotide sequence ID" value="NZ_VUMW01000022.1"/>
</dbReference>
<dbReference type="Gene3D" id="1.10.3370.10">
    <property type="entry name" value="SecY subunit domain"/>
    <property type="match status" value="1"/>
</dbReference>
<evidence type="ECO:0000256" key="9">
    <source>
        <dbReference type="SAM" id="Phobius"/>
    </source>
</evidence>
<keyword evidence="1" id="KW-0813">Transport</keyword>
<evidence type="ECO:0000256" key="7">
    <source>
        <dbReference type="ARBA" id="ARBA00023136"/>
    </source>
</evidence>
<evidence type="ECO:0000256" key="3">
    <source>
        <dbReference type="ARBA" id="ARBA00022692"/>
    </source>
</evidence>
<feature type="transmembrane region" description="Helical" evidence="9">
    <location>
        <begin position="245"/>
        <end position="263"/>
    </location>
</feature>
<keyword evidence="3 9" id="KW-0812">Transmembrane</keyword>
<evidence type="ECO:0000256" key="1">
    <source>
        <dbReference type="ARBA" id="ARBA00022448"/>
    </source>
</evidence>
<proteinExistence type="predicted"/>
<organism evidence="10 11">
    <name type="scientific">Lactobacillus equicursoris</name>
    <dbReference type="NCBI Taxonomy" id="420645"/>
    <lineage>
        <taxon>Bacteria</taxon>
        <taxon>Bacillati</taxon>
        <taxon>Bacillota</taxon>
        <taxon>Bacilli</taxon>
        <taxon>Lactobacillales</taxon>
        <taxon>Lactobacillaceae</taxon>
        <taxon>Lactobacillus</taxon>
    </lineage>
</organism>
<dbReference type="InterPro" id="IPR014269">
    <property type="entry name" value="SecY2"/>
</dbReference>
<dbReference type="PRINTS" id="PR00303">
    <property type="entry name" value="SECYTRNLCASE"/>
</dbReference>
<dbReference type="PANTHER" id="PTHR10906">
    <property type="entry name" value="SECY/SEC61-ALPHA FAMILY MEMBER"/>
    <property type="match status" value="1"/>
</dbReference>
<dbReference type="SUPFAM" id="SSF103491">
    <property type="entry name" value="Preprotein translocase SecY subunit"/>
    <property type="match status" value="1"/>
</dbReference>
<feature type="transmembrane region" description="Helical" evidence="9">
    <location>
        <begin position="283"/>
        <end position="305"/>
    </location>
</feature>
<keyword evidence="4" id="KW-0653">Protein transport</keyword>
<dbReference type="GO" id="GO:0006886">
    <property type="term" value="P:intracellular protein transport"/>
    <property type="evidence" value="ECO:0007669"/>
    <property type="project" value="UniProtKB-UniRule"/>
</dbReference>
<comment type="caution">
    <text evidence="10">The sequence shown here is derived from an EMBL/GenBank/DDBJ whole genome shotgun (WGS) entry which is preliminary data.</text>
</comment>
<dbReference type="InterPro" id="IPR002208">
    <property type="entry name" value="SecY/SEC61-alpha"/>
</dbReference>
<gene>
    <name evidence="10" type="primary">secY2</name>
    <name evidence="10" type="ORF">FYJ61_07335</name>
</gene>
<keyword evidence="2" id="KW-1003">Cell membrane</keyword>
<evidence type="ECO:0000256" key="6">
    <source>
        <dbReference type="ARBA" id="ARBA00023010"/>
    </source>
</evidence>
<evidence type="ECO:0000313" key="11">
    <source>
        <dbReference type="Proteomes" id="UP000452141"/>
    </source>
</evidence>
<feature type="transmembrane region" description="Helical" evidence="9">
    <location>
        <begin position="60"/>
        <end position="82"/>
    </location>
</feature>
<evidence type="ECO:0000256" key="4">
    <source>
        <dbReference type="ARBA" id="ARBA00022927"/>
    </source>
</evidence>
<reference evidence="10 11" key="1">
    <citation type="submission" date="2019-08" db="EMBL/GenBank/DDBJ databases">
        <title>In-depth cultivation of the pig gut microbiome towards novel bacterial diversity and tailored functional studies.</title>
        <authorList>
            <person name="Wylensek D."/>
            <person name="Hitch T.C.A."/>
            <person name="Clavel T."/>
        </authorList>
    </citation>
    <scope>NUCLEOTIDE SEQUENCE [LARGE SCALE GENOMIC DNA]</scope>
    <source>
        <strain evidence="10 11">WCA-470BD-2E</strain>
    </source>
</reference>
<feature type="transmembrane region" description="Helical" evidence="9">
    <location>
        <begin position="128"/>
        <end position="149"/>
    </location>
</feature>